<dbReference type="GO" id="GO:0004497">
    <property type="term" value="F:monooxygenase activity"/>
    <property type="evidence" value="ECO:0007669"/>
    <property type="project" value="InterPro"/>
</dbReference>
<name>A0A9D4GRF0_DREPO</name>
<keyword evidence="2" id="KW-1185">Reference proteome</keyword>
<dbReference type="Proteomes" id="UP000828390">
    <property type="component" value="Unassembled WGS sequence"/>
</dbReference>
<dbReference type="InterPro" id="IPR036396">
    <property type="entry name" value="Cyt_P450_sf"/>
</dbReference>
<dbReference type="GO" id="GO:0005506">
    <property type="term" value="F:iron ion binding"/>
    <property type="evidence" value="ECO:0007669"/>
    <property type="project" value="InterPro"/>
</dbReference>
<gene>
    <name evidence="1" type="ORF">DPMN_123717</name>
</gene>
<accession>A0A9D4GRF0</accession>
<dbReference type="GO" id="GO:0020037">
    <property type="term" value="F:heme binding"/>
    <property type="evidence" value="ECO:0007669"/>
    <property type="project" value="InterPro"/>
</dbReference>
<dbReference type="EMBL" id="JAIWYP010000005">
    <property type="protein sequence ID" value="KAH3821949.1"/>
    <property type="molecule type" value="Genomic_DNA"/>
</dbReference>
<evidence type="ECO:0000313" key="2">
    <source>
        <dbReference type="Proteomes" id="UP000828390"/>
    </source>
</evidence>
<sequence length="50" mass="5779">MQQELRADAHPSPLVTQADTEKLPYYRTVVLEMLRLSFIVSIVSNYCYGM</sequence>
<dbReference type="SUPFAM" id="SSF48264">
    <property type="entry name" value="Cytochrome P450"/>
    <property type="match status" value="1"/>
</dbReference>
<evidence type="ECO:0000313" key="1">
    <source>
        <dbReference type="EMBL" id="KAH3821949.1"/>
    </source>
</evidence>
<reference evidence="1" key="1">
    <citation type="journal article" date="2019" name="bioRxiv">
        <title>The Genome of the Zebra Mussel, Dreissena polymorpha: A Resource for Invasive Species Research.</title>
        <authorList>
            <person name="McCartney M.A."/>
            <person name="Auch B."/>
            <person name="Kono T."/>
            <person name="Mallez S."/>
            <person name="Zhang Y."/>
            <person name="Obille A."/>
            <person name="Becker A."/>
            <person name="Abrahante J.E."/>
            <person name="Garbe J."/>
            <person name="Badalamenti J.P."/>
            <person name="Herman A."/>
            <person name="Mangelson H."/>
            <person name="Liachko I."/>
            <person name="Sullivan S."/>
            <person name="Sone E.D."/>
            <person name="Koren S."/>
            <person name="Silverstein K.A.T."/>
            <person name="Beckman K.B."/>
            <person name="Gohl D.M."/>
        </authorList>
    </citation>
    <scope>NUCLEOTIDE SEQUENCE</scope>
    <source>
        <strain evidence="1">Duluth1</strain>
        <tissue evidence="1">Whole animal</tissue>
    </source>
</reference>
<comment type="caution">
    <text evidence="1">The sequence shown here is derived from an EMBL/GenBank/DDBJ whole genome shotgun (WGS) entry which is preliminary data.</text>
</comment>
<proteinExistence type="predicted"/>
<protein>
    <submittedName>
        <fullName evidence="1">Uncharacterized protein</fullName>
    </submittedName>
</protein>
<dbReference type="AlphaFoldDB" id="A0A9D4GRF0"/>
<reference evidence="1" key="2">
    <citation type="submission" date="2020-11" db="EMBL/GenBank/DDBJ databases">
        <authorList>
            <person name="McCartney M.A."/>
            <person name="Auch B."/>
            <person name="Kono T."/>
            <person name="Mallez S."/>
            <person name="Becker A."/>
            <person name="Gohl D.M."/>
            <person name="Silverstein K.A.T."/>
            <person name="Koren S."/>
            <person name="Bechman K.B."/>
            <person name="Herman A."/>
            <person name="Abrahante J.E."/>
            <person name="Garbe J."/>
        </authorList>
    </citation>
    <scope>NUCLEOTIDE SEQUENCE</scope>
    <source>
        <strain evidence="1">Duluth1</strain>
        <tissue evidence="1">Whole animal</tissue>
    </source>
</reference>
<organism evidence="1 2">
    <name type="scientific">Dreissena polymorpha</name>
    <name type="common">Zebra mussel</name>
    <name type="synonym">Mytilus polymorpha</name>
    <dbReference type="NCBI Taxonomy" id="45954"/>
    <lineage>
        <taxon>Eukaryota</taxon>
        <taxon>Metazoa</taxon>
        <taxon>Spiralia</taxon>
        <taxon>Lophotrochozoa</taxon>
        <taxon>Mollusca</taxon>
        <taxon>Bivalvia</taxon>
        <taxon>Autobranchia</taxon>
        <taxon>Heteroconchia</taxon>
        <taxon>Euheterodonta</taxon>
        <taxon>Imparidentia</taxon>
        <taxon>Neoheterodontei</taxon>
        <taxon>Myida</taxon>
        <taxon>Dreissenoidea</taxon>
        <taxon>Dreissenidae</taxon>
        <taxon>Dreissena</taxon>
    </lineage>
</organism>
<dbReference type="GO" id="GO:0016705">
    <property type="term" value="F:oxidoreductase activity, acting on paired donors, with incorporation or reduction of molecular oxygen"/>
    <property type="evidence" value="ECO:0007669"/>
    <property type="project" value="InterPro"/>
</dbReference>